<feature type="non-terminal residue" evidence="2">
    <location>
        <position position="54"/>
    </location>
</feature>
<feature type="region of interest" description="Disordered" evidence="1">
    <location>
        <begin position="1"/>
        <end position="24"/>
    </location>
</feature>
<evidence type="ECO:0000313" key="2">
    <source>
        <dbReference type="EMBL" id="KAA1111286.1"/>
    </source>
</evidence>
<comment type="caution">
    <text evidence="2">The sequence shown here is derived from an EMBL/GenBank/DDBJ whole genome shotgun (WGS) entry which is preliminary data.</text>
</comment>
<evidence type="ECO:0000256" key="1">
    <source>
        <dbReference type="SAM" id="MobiDB-lite"/>
    </source>
</evidence>
<protein>
    <submittedName>
        <fullName evidence="2">Uncharacterized protein</fullName>
    </submittedName>
</protein>
<proteinExistence type="predicted"/>
<name>A0A5B0QDI8_PUCGR</name>
<evidence type="ECO:0000313" key="3">
    <source>
        <dbReference type="Proteomes" id="UP000324748"/>
    </source>
</evidence>
<dbReference type="AlphaFoldDB" id="A0A5B0QDI8"/>
<dbReference type="EMBL" id="VSWC01000019">
    <property type="protein sequence ID" value="KAA1111286.1"/>
    <property type="molecule type" value="Genomic_DNA"/>
</dbReference>
<organism evidence="2 3">
    <name type="scientific">Puccinia graminis f. sp. tritici</name>
    <dbReference type="NCBI Taxonomy" id="56615"/>
    <lineage>
        <taxon>Eukaryota</taxon>
        <taxon>Fungi</taxon>
        <taxon>Dikarya</taxon>
        <taxon>Basidiomycota</taxon>
        <taxon>Pucciniomycotina</taxon>
        <taxon>Pucciniomycetes</taxon>
        <taxon>Pucciniales</taxon>
        <taxon>Pucciniaceae</taxon>
        <taxon>Puccinia</taxon>
    </lineage>
</organism>
<keyword evidence="3" id="KW-1185">Reference proteome</keyword>
<gene>
    <name evidence="2" type="ORF">PGT21_001021</name>
</gene>
<feature type="compositionally biased region" description="Polar residues" evidence="1">
    <location>
        <begin position="1"/>
        <end position="17"/>
    </location>
</feature>
<sequence>MSSPLSVVTNPGPQPNESDAPESLGTMIAAACSEIPNANGTVSSQLGLTEGSPR</sequence>
<dbReference type="Proteomes" id="UP000324748">
    <property type="component" value="Unassembled WGS sequence"/>
</dbReference>
<accession>A0A5B0QDI8</accession>
<reference evidence="2 3" key="1">
    <citation type="submission" date="2019-05" db="EMBL/GenBank/DDBJ databases">
        <title>Emergence of the Ug99 lineage of the wheat stem rust pathogen through somatic hybridization.</title>
        <authorList>
            <person name="Li F."/>
            <person name="Upadhyaya N.M."/>
            <person name="Sperschneider J."/>
            <person name="Matny O."/>
            <person name="Nguyen-Phuc H."/>
            <person name="Mago R."/>
            <person name="Raley C."/>
            <person name="Miller M.E."/>
            <person name="Silverstein K.A.T."/>
            <person name="Henningsen E."/>
            <person name="Hirsch C.D."/>
            <person name="Visser B."/>
            <person name="Pretorius Z.A."/>
            <person name="Steffenson B.J."/>
            <person name="Schwessinger B."/>
            <person name="Dodds P.N."/>
            <person name="Figueroa M."/>
        </authorList>
    </citation>
    <scope>NUCLEOTIDE SEQUENCE [LARGE SCALE GENOMIC DNA]</scope>
    <source>
        <strain evidence="2">21-0</strain>
    </source>
</reference>